<dbReference type="EMBL" id="CP000157">
    <property type="protein sequence ID" value="ABC62496.1"/>
    <property type="molecule type" value="Genomic_DNA"/>
</dbReference>
<dbReference type="NCBIfam" id="TIGR01470">
    <property type="entry name" value="cysG_Nterm"/>
    <property type="match status" value="1"/>
</dbReference>
<dbReference type="Gene3D" id="3.40.50.720">
    <property type="entry name" value="NAD(P)-binding Rossmann-like Domain"/>
    <property type="match status" value="2"/>
</dbReference>
<keyword evidence="4" id="KW-0520">NAD</keyword>
<dbReference type="STRING" id="314225.ELI_02020"/>
<dbReference type="Proteomes" id="UP000008808">
    <property type="component" value="Chromosome"/>
</dbReference>
<accession>Q2NCU5</accession>
<dbReference type="KEGG" id="eli:ELI_02020"/>
<dbReference type="UniPathway" id="UPA00262">
    <property type="reaction ID" value="UER00222"/>
</dbReference>
<evidence type="ECO:0000313" key="8">
    <source>
        <dbReference type="Proteomes" id="UP000008808"/>
    </source>
</evidence>
<dbReference type="eggNOG" id="COG1648">
    <property type="taxonomic scope" value="Bacteria"/>
</dbReference>
<dbReference type="PANTHER" id="PTHR35330:SF1">
    <property type="entry name" value="SIROHEME BIOSYNTHESIS PROTEIN MET8"/>
    <property type="match status" value="1"/>
</dbReference>
<dbReference type="PANTHER" id="PTHR35330">
    <property type="entry name" value="SIROHEME BIOSYNTHESIS PROTEIN MET8"/>
    <property type="match status" value="1"/>
</dbReference>
<dbReference type="AlphaFoldDB" id="Q2NCU5"/>
<reference evidence="8" key="1">
    <citation type="journal article" date="2009" name="J. Bacteriol.">
        <title>Complete genome sequence of Erythrobacter litoralis HTCC2594.</title>
        <authorList>
            <person name="Oh H.M."/>
            <person name="Giovannoni S.J."/>
            <person name="Ferriera S."/>
            <person name="Johnson J."/>
            <person name="Cho J.C."/>
        </authorList>
    </citation>
    <scope>NUCLEOTIDE SEQUENCE [LARGE SCALE GENOMIC DNA]</scope>
    <source>
        <strain evidence="8">HTCC2594</strain>
    </source>
</reference>
<evidence type="ECO:0000256" key="3">
    <source>
        <dbReference type="ARBA" id="ARBA00023002"/>
    </source>
</evidence>
<evidence type="ECO:0000256" key="4">
    <source>
        <dbReference type="ARBA" id="ARBA00023027"/>
    </source>
</evidence>
<proteinExistence type="predicted"/>
<dbReference type="OrthoDB" id="9815856at2"/>
<evidence type="ECO:0000256" key="2">
    <source>
        <dbReference type="ARBA" id="ARBA00012400"/>
    </source>
</evidence>
<dbReference type="EC" id="1.3.1.76" evidence="2"/>
<comment type="pathway">
    <text evidence="1">Porphyrin-containing compound metabolism; siroheme biosynthesis; sirohydrochlorin from precorrin-2: step 1/1.</text>
</comment>
<protein>
    <recommendedName>
        <fullName evidence="2">precorrin-2 dehydrogenase</fullName>
        <ecNumber evidence="2">1.3.1.76</ecNumber>
    </recommendedName>
</protein>
<evidence type="ECO:0000256" key="5">
    <source>
        <dbReference type="ARBA" id="ARBA00023244"/>
    </source>
</evidence>
<dbReference type="InterPro" id="IPR028161">
    <property type="entry name" value="Met8-like"/>
</dbReference>
<gene>
    <name evidence="7" type="ordered locus">ELI_02020</name>
</gene>
<name>Q2NCU5_ERYLH</name>
<evidence type="ECO:0000256" key="1">
    <source>
        <dbReference type="ARBA" id="ARBA00005010"/>
    </source>
</evidence>
<dbReference type="HOGENOM" id="CLU_011276_2_2_5"/>
<evidence type="ECO:0000256" key="6">
    <source>
        <dbReference type="ARBA" id="ARBA00047561"/>
    </source>
</evidence>
<sequence>MPSACPNGWPDPAMIGSLPLFHRVRGKRVVVVGEGEMGEAKTRLVERAGGIPCSEAEAHHAHLAFVALEDEREARAVHRRLKAKGLLVNVADMPALCDFTTPSILDREPVLVAVSTSGASAGLAKHLRLRLERLLPQSLGALASKLAASRDAMRDRFPSGDQRRRAVDAALSEGGILDPFESAAADRVEAWLDGNAAPDAIRAETIALASNDPEDLTLKQARLLGVADVVLHDAGIDAAILDRSRADALRRELPQDPTEFEGLVVVLTRA</sequence>
<dbReference type="SUPFAM" id="SSF75615">
    <property type="entry name" value="Siroheme synthase middle domains-like"/>
    <property type="match status" value="1"/>
</dbReference>
<dbReference type="InterPro" id="IPR006367">
    <property type="entry name" value="Sirohaem_synthase_N"/>
</dbReference>
<comment type="catalytic activity">
    <reaction evidence="6">
        <text>precorrin-2 + NAD(+) = sirohydrochlorin + NADH + 2 H(+)</text>
        <dbReference type="Rhea" id="RHEA:15613"/>
        <dbReference type="ChEBI" id="CHEBI:15378"/>
        <dbReference type="ChEBI" id="CHEBI:57540"/>
        <dbReference type="ChEBI" id="CHEBI:57945"/>
        <dbReference type="ChEBI" id="CHEBI:58351"/>
        <dbReference type="ChEBI" id="CHEBI:58827"/>
        <dbReference type="EC" id="1.3.1.76"/>
    </reaction>
</comment>
<dbReference type="Gene3D" id="3.30.160.110">
    <property type="entry name" value="Siroheme synthase, domain 2"/>
    <property type="match status" value="1"/>
</dbReference>
<keyword evidence="3" id="KW-0560">Oxidoreductase</keyword>
<keyword evidence="8" id="KW-1185">Reference proteome</keyword>
<dbReference type="GO" id="GO:0004325">
    <property type="term" value="F:ferrochelatase activity"/>
    <property type="evidence" value="ECO:0007669"/>
    <property type="project" value="InterPro"/>
</dbReference>
<keyword evidence="5" id="KW-0627">Porphyrin biosynthesis</keyword>
<dbReference type="Pfam" id="PF13241">
    <property type="entry name" value="NAD_binding_7"/>
    <property type="match status" value="1"/>
</dbReference>
<evidence type="ECO:0000313" key="7">
    <source>
        <dbReference type="EMBL" id="ABC62496.1"/>
    </source>
</evidence>
<organism evidence="7 8">
    <name type="scientific">Erythrobacter litoralis (strain HTCC2594)</name>
    <dbReference type="NCBI Taxonomy" id="314225"/>
    <lineage>
        <taxon>Bacteria</taxon>
        <taxon>Pseudomonadati</taxon>
        <taxon>Pseudomonadota</taxon>
        <taxon>Alphaproteobacteria</taxon>
        <taxon>Sphingomonadales</taxon>
        <taxon>Erythrobacteraceae</taxon>
        <taxon>Erythrobacter/Porphyrobacter group</taxon>
        <taxon>Erythrobacter</taxon>
    </lineage>
</organism>
<dbReference type="InterPro" id="IPR036291">
    <property type="entry name" value="NAD(P)-bd_dom_sf"/>
</dbReference>
<dbReference type="GO" id="GO:0043115">
    <property type="term" value="F:precorrin-2 dehydrogenase activity"/>
    <property type="evidence" value="ECO:0007669"/>
    <property type="project" value="UniProtKB-EC"/>
</dbReference>
<dbReference type="GO" id="GO:0019354">
    <property type="term" value="P:siroheme biosynthetic process"/>
    <property type="evidence" value="ECO:0007669"/>
    <property type="project" value="UniProtKB-UniPathway"/>
</dbReference>
<dbReference type="SUPFAM" id="SSF51735">
    <property type="entry name" value="NAD(P)-binding Rossmann-fold domains"/>
    <property type="match status" value="1"/>
</dbReference>